<dbReference type="EMBL" id="CAJVPY010032249">
    <property type="protein sequence ID" value="CAG8797570.1"/>
    <property type="molecule type" value="Genomic_DNA"/>
</dbReference>
<name>A0A9N9JVF3_9GLOM</name>
<protein>
    <submittedName>
        <fullName evidence="1">13022_t:CDS:1</fullName>
    </submittedName>
</protein>
<reference evidence="1" key="1">
    <citation type="submission" date="2021-06" db="EMBL/GenBank/DDBJ databases">
        <authorList>
            <person name="Kallberg Y."/>
            <person name="Tangrot J."/>
            <person name="Rosling A."/>
        </authorList>
    </citation>
    <scope>NUCLEOTIDE SEQUENCE</scope>
    <source>
        <strain evidence="1">MA453B</strain>
    </source>
</reference>
<evidence type="ECO:0000313" key="1">
    <source>
        <dbReference type="EMBL" id="CAG8797570.1"/>
    </source>
</evidence>
<proteinExistence type="predicted"/>
<feature type="non-terminal residue" evidence="1">
    <location>
        <position position="98"/>
    </location>
</feature>
<accession>A0A9N9JVF3</accession>
<dbReference type="OrthoDB" id="2449744at2759"/>
<organism evidence="1 2">
    <name type="scientific">Dentiscutata erythropus</name>
    <dbReference type="NCBI Taxonomy" id="1348616"/>
    <lineage>
        <taxon>Eukaryota</taxon>
        <taxon>Fungi</taxon>
        <taxon>Fungi incertae sedis</taxon>
        <taxon>Mucoromycota</taxon>
        <taxon>Glomeromycotina</taxon>
        <taxon>Glomeromycetes</taxon>
        <taxon>Diversisporales</taxon>
        <taxon>Gigasporaceae</taxon>
        <taxon>Dentiscutata</taxon>
    </lineage>
</organism>
<dbReference type="Proteomes" id="UP000789405">
    <property type="component" value="Unassembled WGS sequence"/>
</dbReference>
<comment type="caution">
    <text evidence="1">The sequence shown here is derived from an EMBL/GenBank/DDBJ whole genome shotgun (WGS) entry which is preliminary data.</text>
</comment>
<dbReference type="AlphaFoldDB" id="A0A9N9JVF3"/>
<sequence>MCDSILASLNKRWEIPNKLGCIASFLDSRFKYLTFLMASQIENVKYSLKRQIELFESPSQSCLVSSTTTTSNHSVFINYFNQNLSLQYTTSLIDLEIS</sequence>
<evidence type="ECO:0000313" key="2">
    <source>
        <dbReference type="Proteomes" id="UP000789405"/>
    </source>
</evidence>
<keyword evidence="2" id="KW-1185">Reference proteome</keyword>
<gene>
    <name evidence="1" type="ORF">DERYTH_LOCUS22700</name>
</gene>